<accession>A0A6J4QXF1</accession>
<dbReference type="AlphaFoldDB" id="A0A6J4QXF1"/>
<gene>
    <name evidence="1" type="ORF">AVDCRST_MAG25-418</name>
</gene>
<name>A0A6J4QXF1_9ACTN</name>
<protein>
    <submittedName>
        <fullName evidence="1">Uncharacterized protein</fullName>
    </submittedName>
</protein>
<reference evidence="1" key="1">
    <citation type="submission" date="2020-02" db="EMBL/GenBank/DDBJ databases">
        <authorList>
            <person name="Meier V. D."/>
        </authorList>
    </citation>
    <scope>NUCLEOTIDE SEQUENCE</scope>
    <source>
        <strain evidence="1">AVDCRST_MAG25</strain>
    </source>
</reference>
<proteinExistence type="predicted"/>
<organism evidence="1">
    <name type="scientific">uncultured Rubrobacteraceae bacterium</name>
    <dbReference type="NCBI Taxonomy" id="349277"/>
    <lineage>
        <taxon>Bacteria</taxon>
        <taxon>Bacillati</taxon>
        <taxon>Actinomycetota</taxon>
        <taxon>Rubrobacteria</taxon>
        <taxon>Rubrobacterales</taxon>
        <taxon>Rubrobacteraceae</taxon>
        <taxon>environmental samples</taxon>
    </lineage>
</organism>
<dbReference type="EMBL" id="CADCVI010000034">
    <property type="protein sequence ID" value="CAA9458156.1"/>
    <property type="molecule type" value="Genomic_DNA"/>
</dbReference>
<evidence type="ECO:0000313" key="1">
    <source>
        <dbReference type="EMBL" id="CAA9458156.1"/>
    </source>
</evidence>
<sequence>MLARRSGFRWSKEEIAKRLSFPFAPINDVPWVDTFAPRAYLAN</sequence>